<accession>A0ABT6F665</accession>
<gene>
    <name evidence="3" type="ORF">PZE19_04790</name>
</gene>
<keyword evidence="3" id="KW-0489">Methyltransferase</keyword>
<comment type="caution">
    <text evidence="3">The sequence shown here is derived from an EMBL/GenBank/DDBJ whole genome shotgun (WGS) entry which is preliminary data.</text>
</comment>
<dbReference type="Proteomes" id="UP001216907">
    <property type="component" value="Unassembled WGS sequence"/>
</dbReference>
<feature type="domain" description="Methyltransferase type 11" evidence="1">
    <location>
        <begin position="121"/>
        <end position="233"/>
    </location>
</feature>
<dbReference type="RefSeq" id="WP_277859432.1">
    <property type="nucleotide sequence ID" value="NZ_JARRAG010000001.1"/>
</dbReference>
<protein>
    <submittedName>
        <fullName evidence="3">Methyltransferase domain-containing protein</fullName>
    </submittedName>
</protein>
<dbReference type="GO" id="GO:0032259">
    <property type="term" value="P:methylation"/>
    <property type="evidence" value="ECO:0007669"/>
    <property type="project" value="UniProtKB-KW"/>
</dbReference>
<dbReference type="PANTHER" id="PTHR43861">
    <property type="entry name" value="TRANS-ACONITATE 2-METHYLTRANSFERASE-RELATED"/>
    <property type="match status" value="1"/>
</dbReference>
<keyword evidence="3" id="KW-0808">Transferase</keyword>
<organism evidence="3 4">
    <name type="scientific">Paludisphaera mucosa</name>
    <dbReference type="NCBI Taxonomy" id="3030827"/>
    <lineage>
        <taxon>Bacteria</taxon>
        <taxon>Pseudomonadati</taxon>
        <taxon>Planctomycetota</taxon>
        <taxon>Planctomycetia</taxon>
        <taxon>Isosphaerales</taxon>
        <taxon>Isosphaeraceae</taxon>
        <taxon>Paludisphaera</taxon>
    </lineage>
</organism>
<dbReference type="SUPFAM" id="SSF53335">
    <property type="entry name" value="S-adenosyl-L-methionine-dependent methyltransferases"/>
    <property type="match status" value="2"/>
</dbReference>
<keyword evidence="4" id="KW-1185">Reference proteome</keyword>
<evidence type="ECO:0000313" key="3">
    <source>
        <dbReference type="EMBL" id="MDG3003075.1"/>
    </source>
</evidence>
<dbReference type="InterPro" id="IPR013217">
    <property type="entry name" value="Methyltransf_12"/>
</dbReference>
<sequence>MANSNTTNPPRKGLLGVLFPRTSSVTLAGEGAGRSANVQAMEMEISWLKMQVAQFQKEQAQFEGLDPYFLGTEHLSAIIPPIPGAGVRATAGSPSMAGYILSGDAWQILLSKFLKPNSLLLDIGCGSGKMARNLAYHPYVRKYVGIDVLKDSIDFCNQVLVPRIGDKFEFHHLDVLSCYNPRGAVKPTEVKFPAKDGSVDFAWGCSLFTHLLEPDARHYLREVRRVMAPAGMFLPTIHIHPTPGTRYSGDEVKIDVDIDYFVEMCDEAGLQLAVKLGEVLGQYAMLFKVKPGSPATTIVNVGGAKSEAEVAEASKPKTGGVPVPPNDGALTEEMLRLNEQWAEKEQVTKVVHPKDFIFWFVATHPEMSLEDATKYYFEDGARSAAKLDGHLSRLFGVDKPIKLLEFASGYGCVSRHLKKNPRLDLTSCDIHPEAIEFLTNQIGVKALQSAHTPEGFATPEKYDAIFALSFFSHMPKSTFGRWVKALYGSLAPGGHLLFTTHGVKSCKGLQITVDDADEEGFWFQARSEQHDLDAAEYGLTLSLAQYVVPTVQKAVDATIVDFKQAEWWYHQDLWIVRKGR</sequence>
<reference evidence="3 4" key="1">
    <citation type="submission" date="2023-03" db="EMBL/GenBank/DDBJ databases">
        <title>Paludisphaera mucosa sp. nov. a novel planctomycete from northern fen.</title>
        <authorList>
            <person name="Ivanova A."/>
        </authorList>
    </citation>
    <scope>NUCLEOTIDE SEQUENCE [LARGE SCALE GENOMIC DNA]</scope>
    <source>
        <strain evidence="3 4">Pla2</strain>
    </source>
</reference>
<dbReference type="Gene3D" id="3.40.50.150">
    <property type="entry name" value="Vaccinia Virus protein VP39"/>
    <property type="match status" value="2"/>
</dbReference>
<dbReference type="InterPro" id="IPR013216">
    <property type="entry name" value="Methyltransf_11"/>
</dbReference>
<dbReference type="Pfam" id="PF08242">
    <property type="entry name" value="Methyltransf_12"/>
    <property type="match status" value="1"/>
</dbReference>
<feature type="domain" description="Methyltransferase type 12" evidence="2">
    <location>
        <begin position="404"/>
        <end position="496"/>
    </location>
</feature>
<dbReference type="Pfam" id="PF08241">
    <property type="entry name" value="Methyltransf_11"/>
    <property type="match status" value="1"/>
</dbReference>
<evidence type="ECO:0000259" key="2">
    <source>
        <dbReference type="Pfam" id="PF08242"/>
    </source>
</evidence>
<proteinExistence type="predicted"/>
<dbReference type="GO" id="GO:0008168">
    <property type="term" value="F:methyltransferase activity"/>
    <property type="evidence" value="ECO:0007669"/>
    <property type="project" value="UniProtKB-KW"/>
</dbReference>
<dbReference type="InterPro" id="IPR029063">
    <property type="entry name" value="SAM-dependent_MTases_sf"/>
</dbReference>
<evidence type="ECO:0000259" key="1">
    <source>
        <dbReference type="Pfam" id="PF08241"/>
    </source>
</evidence>
<evidence type="ECO:0000313" key="4">
    <source>
        <dbReference type="Proteomes" id="UP001216907"/>
    </source>
</evidence>
<dbReference type="EMBL" id="JARRAG010000001">
    <property type="protein sequence ID" value="MDG3003075.1"/>
    <property type="molecule type" value="Genomic_DNA"/>
</dbReference>
<name>A0ABT6F665_9BACT</name>
<dbReference type="CDD" id="cd02440">
    <property type="entry name" value="AdoMet_MTases"/>
    <property type="match status" value="2"/>
</dbReference>